<reference evidence="2 3" key="1">
    <citation type="submission" date="2019-03" db="EMBL/GenBank/DDBJ databases">
        <title>The genome sequence of a newly discovered highly antifungal drug resistant Aspergillus species, Aspergillus tanneri NIH 1004.</title>
        <authorList>
            <person name="Mounaud S."/>
            <person name="Singh I."/>
            <person name="Joardar V."/>
            <person name="Pakala S."/>
            <person name="Pakala S."/>
            <person name="Venepally P."/>
            <person name="Hoover J."/>
            <person name="Nierman W."/>
            <person name="Chung J."/>
            <person name="Losada L."/>
        </authorList>
    </citation>
    <scope>NUCLEOTIDE SEQUENCE [LARGE SCALE GENOMIC DNA]</scope>
    <source>
        <strain evidence="2 3">NIH1004</strain>
    </source>
</reference>
<gene>
    <name evidence="2" type="ORF">EYZ11_006708</name>
</gene>
<keyword evidence="3" id="KW-1185">Reference proteome</keyword>
<evidence type="ECO:0000313" key="2">
    <source>
        <dbReference type="EMBL" id="THC93819.1"/>
    </source>
</evidence>
<protein>
    <submittedName>
        <fullName evidence="2">Uncharacterized protein</fullName>
    </submittedName>
</protein>
<proteinExistence type="predicted"/>
<evidence type="ECO:0000256" key="1">
    <source>
        <dbReference type="SAM" id="MobiDB-lite"/>
    </source>
</evidence>
<feature type="region of interest" description="Disordered" evidence="1">
    <location>
        <begin position="1"/>
        <end position="73"/>
    </location>
</feature>
<sequence>MATTNDGMTPADFDETTFDLTGGHRPRRHDDDDEGSDNGDDDVESTTSAPVAGNTKTQGDADEEKELPPHACA</sequence>
<name>A0A4S3JEU0_9EURO</name>
<dbReference type="STRING" id="1220188.A0A4S3JEU0"/>
<feature type="compositionally biased region" description="Polar residues" evidence="1">
    <location>
        <begin position="46"/>
        <end position="58"/>
    </location>
</feature>
<accession>A0A4S3JEU0</accession>
<dbReference type="Proteomes" id="UP000308092">
    <property type="component" value="Unassembled WGS sequence"/>
</dbReference>
<evidence type="ECO:0000313" key="3">
    <source>
        <dbReference type="Proteomes" id="UP000308092"/>
    </source>
</evidence>
<feature type="compositionally biased region" description="Acidic residues" evidence="1">
    <location>
        <begin position="31"/>
        <end position="44"/>
    </location>
</feature>
<dbReference type="AlphaFoldDB" id="A0A4S3JEU0"/>
<dbReference type="EMBL" id="SOSA01000242">
    <property type="protein sequence ID" value="THC93819.1"/>
    <property type="molecule type" value="Genomic_DNA"/>
</dbReference>
<organism evidence="2 3">
    <name type="scientific">Aspergillus tanneri</name>
    <dbReference type="NCBI Taxonomy" id="1220188"/>
    <lineage>
        <taxon>Eukaryota</taxon>
        <taxon>Fungi</taxon>
        <taxon>Dikarya</taxon>
        <taxon>Ascomycota</taxon>
        <taxon>Pezizomycotina</taxon>
        <taxon>Eurotiomycetes</taxon>
        <taxon>Eurotiomycetidae</taxon>
        <taxon>Eurotiales</taxon>
        <taxon>Aspergillaceae</taxon>
        <taxon>Aspergillus</taxon>
        <taxon>Aspergillus subgen. Circumdati</taxon>
    </lineage>
</organism>
<dbReference type="VEuPathDB" id="FungiDB:EYZ11_006708"/>
<comment type="caution">
    <text evidence="2">The sequence shown here is derived from an EMBL/GenBank/DDBJ whole genome shotgun (WGS) entry which is preliminary data.</text>
</comment>